<protein>
    <recommendedName>
        <fullName evidence="4">Asparagine synthetase domain-containing protein</fullName>
    </recommendedName>
</protein>
<dbReference type="EMBL" id="NBSK02000007">
    <property type="protein sequence ID" value="KAJ0197256.1"/>
    <property type="molecule type" value="Genomic_DNA"/>
</dbReference>
<feature type="domain" description="Asparagine synthetase" evidence="4">
    <location>
        <begin position="14"/>
        <end position="62"/>
    </location>
</feature>
<evidence type="ECO:0000256" key="1">
    <source>
        <dbReference type="ARBA" id="ARBA00022605"/>
    </source>
</evidence>
<reference evidence="5 6" key="1">
    <citation type="journal article" date="2017" name="Nat. Commun.">
        <title>Genome assembly with in vitro proximity ligation data and whole-genome triplication in lettuce.</title>
        <authorList>
            <person name="Reyes-Chin-Wo S."/>
            <person name="Wang Z."/>
            <person name="Yang X."/>
            <person name="Kozik A."/>
            <person name="Arikit S."/>
            <person name="Song C."/>
            <person name="Xia L."/>
            <person name="Froenicke L."/>
            <person name="Lavelle D.O."/>
            <person name="Truco M.J."/>
            <person name="Xia R."/>
            <person name="Zhu S."/>
            <person name="Xu C."/>
            <person name="Xu H."/>
            <person name="Xu X."/>
            <person name="Cox K."/>
            <person name="Korf I."/>
            <person name="Meyers B.C."/>
            <person name="Michelmore R.W."/>
        </authorList>
    </citation>
    <scope>NUCLEOTIDE SEQUENCE [LARGE SCALE GENOMIC DNA]</scope>
    <source>
        <strain evidence="6">cv. Salinas</strain>
        <tissue evidence="5">Seedlings</tissue>
    </source>
</reference>
<name>A0A9R1X2Z0_LACSA</name>
<dbReference type="Gene3D" id="3.40.50.620">
    <property type="entry name" value="HUPs"/>
    <property type="match status" value="1"/>
</dbReference>
<dbReference type="InterPro" id="IPR001962">
    <property type="entry name" value="Asn_synthase"/>
</dbReference>
<proteinExistence type="predicted"/>
<dbReference type="PANTHER" id="PTHR45937:SF1">
    <property type="entry name" value="ASPARAGINE SYNTHETASE DOMAIN-CONTAINING PROTEIN 1"/>
    <property type="match status" value="1"/>
</dbReference>
<dbReference type="PANTHER" id="PTHR45937">
    <property type="entry name" value="ASPARAGINE SYNTHETASE DOMAIN-CONTAINING PROTEIN 1"/>
    <property type="match status" value="1"/>
</dbReference>
<dbReference type="InterPro" id="IPR051857">
    <property type="entry name" value="Asn_synthetase_domain"/>
</dbReference>
<evidence type="ECO:0000313" key="5">
    <source>
        <dbReference type="EMBL" id="KAJ0197256.1"/>
    </source>
</evidence>
<dbReference type="Proteomes" id="UP000235145">
    <property type="component" value="Unassembled WGS sequence"/>
</dbReference>
<evidence type="ECO:0000256" key="3">
    <source>
        <dbReference type="ARBA" id="ARBA00022962"/>
    </source>
</evidence>
<keyword evidence="2" id="KW-0061">Asparagine biosynthesis</keyword>
<organism evidence="5 6">
    <name type="scientific">Lactuca sativa</name>
    <name type="common">Garden lettuce</name>
    <dbReference type="NCBI Taxonomy" id="4236"/>
    <lineage>
        <taxon>Eukaryota</taxon>
        <taxon>Viridiplantae</taxon>
        <taxon>Streptophyta</taxon>
        <taxon>Embryophyta</taxon>
        <taxon>Tracheophyta</taxon>
        <taxon>Spermatophyta</taxon>
        <taxon>Magnoliopsida</taxon>
        <taxon>eudicotyledons</taxon>
        <taxon>Gunneridae</taxon>
        <taxon>Pentapetalae</taxon>
        <taxon>asterids</taxon>
        <taxon>campanulids</taxon>
        <taxon>Asterales</taxon>
        <taxon>Asteraceae</taxon>
        <taxon>Cichorioideae</taxon>
        <taxon>Cichorieae</taxon>
        <taxon>Lactucinae</taxon>
        <taxon>Lactuca</taxon>
    </lineage>
</organism>
<evidence type="ECO:0000313" key="6">
    <source>
        <dbReference type="Proteomes" id="UP000235145"/>
    </source>
</evidence>
<dbReference type="InterPro" id="IPR014729">
    <property type="entry name" value="Rossmann-like_a/b/a_fold"/>
</dbReference>
<keyword evidence="6" id="KW-1185">Reference proteome</keyword>
<keyword evidence="1" id="KW-0028">Amino-acid biosynthesis</keyword>
<gene>
    <name evidence="5" type="ORF">LSAT_V11C700386240</name>
</gene>
<evidence type="ECO:0000256" key="2">
    <source>
        <dbReference type="ARBA" id="ARBA00022888"/>
    </source>
</evidence>
<dbReference type="Pfam" id="PF00733">
    <property type="entry name" value="Asn_synthase"/>
    <property type="match status" value="1"/>
</dbReference>
<keyword evidence="3" id="KW-0315">Glutamine amidotransferase</keyword>
<dbReference type="SUPFAM" id="SSF52402">
    <property type="entry name" value="Adenine nucleotide alpha hydrolases-like"/>
    <property type="match status" value="1"/>
</dbReference>
<sequence>MFSSEQPGHLHQKVLAAFKESVRRRTVFSEIHLSSSPVVVLFSGGLDSTILAALLDQCLDSKFEIDLLNVSFDGELAPDKIFAMDGVKELRKIAPLRRFLMPMESSRNRCRIVEIDHGDKTCLITYLSFKYIHDTLIC</sequence>
<accession>A0A9R1X2Z0</accession>
<comment type="caution">
    <text evidence="5">The sequence shown here is derived from an EMBL/GenBank/DDBJ whole genome shotgun (WGS) entry which is preliminary data.</text>
</comment>
<dbReference type="AlphaFoldDB" id="A0A9R1X2Z0"/>
<dbReference type="GO" id="GO:0006529">
    <property type="term" value="P:asparagine biosynthetic process"/>
    <property type="evidence" value="ECO:0007669"/>
    <property type="project" value="UniProtKB-KW"/>
</dbReference>
<evidence type="ECO:0000259" key="4">
    <source>
        <dbReference type="Pfam" id="PF00733"/>
    </source>
</evidence>
<dbReference type="GO" id="GO:0004066">
    <property type="term" value="F:asparagine synthase (glutamine-hydrolyzing) activity"/>
    <property type="evidence" value="ECO:0007669"/>
    <property type="project" value="InterPro"/>
</dbReference>